<evidence type="ECO:0000313" key="3">
    <source>
        <dbReference type="EMBL" id="SIS95507.1"/>
    </source>
</evidence>
<dbReference type="Proteomes" id="UP000186917">
    <property type="component" value="Unassembled WGS sequence"/>
</dbReference>
<keyword evidence="2" id="KW-1133">Transmembrane helix</keyword>
<dbReference type="AlphaFoldDB" id="A0A173MHH1"/>
<dbReference type="KEGG" id="fln:FLA_3082"/>
<gene>
    <name evidence="3" type="ORF">SAMN05421788_102306</name>
</gene>
<evidence type="ECO:0000313" key="4">
    <source>
        <dbReference type="Proteomes" id="UP000186917"/>
    </source>
</evidence>
<proteinExistence type="predicted"/>
<dbReference type="RefSeq" id="WP_076377962.1">
    <property type="nucleotide sequence ID" value="NZ_AP017422.1"/>
</dbReference>
<sequence>MFPDYKELVLRSYRKKRDASELSSALQYHSPAQLRDACLAACTERFLKSDEKTLSDFFGKCNSPADYAETIRNFDINKFRQLNKFLNNHKMDTNEKNIELLAWLIDFEDRPFKLSKKYSLEETPVLEKEKTELPEGDIKPVETKKAELLTEDIGNEKDDITTSLASTPGTNNSEITTNSPALIATPPKPLTPPTTPAPLRKTRKRYAIMISILATGMLLAGTGIYWRLHNNINYKTPMLTGNEKCMFWAGDHYQPISCNEKIDGTLVIALDSTKITHFKKITRPDTITYNAKGFVWYVKPKKDSDPEYYTSEGFHPVSYQLRLKPITNYIIDKYITPLRNN</sequence>
<protein>
    <submittedName>
        <fullName evidence="3">Uncharacterized protein</fullName>
    </submittedName>
</protein>
<name>A0A173MHH1_9BACT</name>
<dbReference type="EMBL" id="FTOR01000002">
    <property type="protein sequence ID" value="SIS95507.1"/>
    <property type="molecule type" value="Genomic_DNA"/>
</dbReference>
<feature type="transmembrane region" description="Helical" evidence="2">
    <location>
        <begin position="206"/>
        <end position="228"/>
    </location>
</feature>
<feature type="compositionally biased region" description="Pro residues" evidence="1">
    <location>
        <begin position="186"/>
        <end position="196"/>
    </location>
</feature>
<feature type="compositionally biased region" description="Polar residues" evidence="1">
    <location>
        <begin position="161"/>
        <end position="179"/>
    </location>
</feature>
<keyword evidence="2" id="KW-0812">Transmembrane</keyword>
<reference evidence="4" key="1">
    <citation type="submission" date="2017-01" db="EMBL/GenBank/DDBJ databases">
        <authorList>
            <person name="Varghese N."/>
            <person name="Submissions S."/>
        </authorList>
    </citation>
    <scope>NUCLEOTIDE SEQUENCE [LARGE SCALE GENOMIC DNA]</scope>
    <source>
        <strain evidence="4">DSM 21054</strain>
    </source>
</reference>
<feature type="region of interest" description="Disordered" evidence="1">
    <location>
        <begin position="159"/>
        <end position="198"/>
    </location>
</feature>
<accession>A0A173MHH1</accession>
<keyword evidence="2" id="KW-0472">Membrane</keyword>
<evidence type="ECO:0000256" key="1">
    <source>
        <dbReference type="SAM" id="MobiDB-lite"/>
    </source>
</evidence>
<organism evidence="3 4">
    <name type="scientific">Filimonas lacunae</name>
    <dbReference type="NCBI Taxonomy" id="477680"/>
    <lineage>
        <taxon>Bacteria</taxon>
        <taxon>Pseudomonadati</taxon>
        <taxon>Bacteroidota</taxon>
        <taxon>Chitinophagia</taxon>
        <taxon>Chitinophagales</taxon>
        <taxon>Chitinophagaceae</taxon>
        <taxon>Filimonas</taxon>
    </lineage>
</organism>
<evidence type="ECO:0000256" key="2">
    <source>
        <dbReference type="SAM" id="Phobius"/>
    </source>
</evidence>
<dbReference type="OrthoDB" id="1340494at2"/>
<keyword evidence="4" id="KW-1185">Reference proteome</keyword>